<dbReference type="PANTHER" id="PTHR11669:SF8">
    <property type="entry name" value="DNA POLYMERASE III SUBUNIT DELTA"/>
    <property type="match status" value="1"/>
</dbReference>
<dbReference type="Gene3D" id="3.40.50.300">
    <property type="entry name" value="P-loop containing nucleotide triphosphate hydrolases"/>
    <property type="match status" value="1"/>
</dbReference>
<dbReference type="InterPro" id="IPR008921">
    <property type="entry name" value="DNA_pol3_clamp-load_cplx_C"/>
</dbReference>
<dbReference type="InterPro" id="IPR050238">
    <property type="entry name" value="DNA_Rep/Repair_Clamp_Loader"/>
</dbReference>
<dbReference type="InterPro" id="IPR015199">
    <property type="entry name" value="DNA_pol_III_delta_C"/>
</dbReference>
<evidence type="ECO:0000256" key="7">
    <source>
        <dbReference type="ARBA" id="ARBA00049244"/>
    </source>
</evidence>
<keyword evidence="4" id="KW-0548">Nucleotidyltransferase</keyword>
<sequence>MMEGLFPWLLNVWKYWQANLEAERFSKATLLVAPDGLGVEKLIKRFSQVLMCSNYLSEFCGFCRSCQLISSGNHPDFHLVSPVAKGKVITVEQIRACSNFAYASSHLSSLRLVVVKPAELMTESAANALLKTLEKSSLSCIFLLVASSRNLLLPTLVSRCQKWSLSLPEDAVIFTWLKEQTRKYIPDCAICLNSNAPLNTLSFIEGDGWKNYLLIEGKLLEVIKHDTGTFLELSTLLSRESDKYLSWLWYLFSDAQKIHFGLSYTIPGALELSTLLSYEQLYLQFCKLTLLKEQLRLHSTLNSELLIIDWLIDLSSDISQ</sequence>
<gene>
    <name evidence="9" type="primary">holB</name>
    <name evidence="9" type="ORF">CF67_04233</name>
</gene>
<dbReference type="SUPFAM" id="SSF52540">
    <property type="entry name" value="P-loop containing nucleoside triphosphate hydrolases"/>
    <property type="match status" value="1"/>
</dbReference>
<evidence type="ECO:0000259" key="8">
    <source>
        <dbReference type="Pfam" id="PF09115"/>
    </source>
</evidence>
<dbReference type="Pfam" id="PF13177">
    <property type="entry name" value="DNA_pol3_delta2"/>
    <property type="match status" value="1"/>
</dbReference>
<dbReference type="SUPFAM" id="SSF48019">
    <property type="entry name" value="post-AAA+ oligomerization domain-like"/>
    <property type="match status" value="1"/>
</dbReference>
<protein>
    <recommendedName>
        <fullName evidence="2">DNA polymerase III subunit delta'</fullName>
        <ecNumber evidence="1">2.7.7.7</ecNumber>
    </recommendedName>
</protein>
<dbReference type="STRING" id="1179155.CF67_04233"/>
<dbReference type="EMBL" id="JGVK01000027">
    <property type="protein sequence ID" value="KEY91208.1"/>
    <property type="molecule type" value="Genomic_DNA"/>
</dbReference>
<accession>A0A084CN29</accession>
<dbReference type="GO" id="GO:0009360">
    <property type="term" value="C:DNA polymerase III complex"/>
    <property type="evidence" value="ECO:0007669"/>
    <property type="project" value="InterPro"/>
</dbReference>
<dbReference type="InterPro" id="IPR027417">
    <property type="entry name" value="P-loop_NTPase"/>
</dbReference>
<dbReference type="EC" id="2.7.7.7" evidence="1"/>
<dbReference type="AlphaFoldDB" id="A0A084CN29"/>
<feature type="domain" description="DNA polymerase III delta subunit C-terminal" evidence="8">
    <location>
        <begin position="224"/>
        <end position="314"/>
    </location>
</feature>
<comment type="caution">
    <text evidence="9">The sequence shown here is derived from an EMBL/GenBank/DDBJ whole genome shotgun (WGS) entry which is preliminary data.</text>
</comment>
<keyword evidence="10" id="KW-1185">Reference proteome</keyword>
<comment type="catalytic activity">
    <reaction evidence="7">
        <text>DNA(n) + a 2'-deoxyribonucleoside 5'-triphosphate = DNA(n+1) + diphosphate</text>
        <dbReference type="Rhea" id="RHEA:22508"/>
        <dbReference type="Rhea" id="RHEA-COMP:17339"/>
        <dbReference type="Rhea" id="RHEA-COMP:17340"/>
        <dbReference type="ChEBI" id="CHEBI:33019"/>
        <dbReference type="ChEBI" id="CHEBI:61560"/>
        <dbReference type="ChEBI" id="CHEBI:173112"/>
        <dbReference type="EC" id="2.7.7.7"/>
    </reaction>
</comment>
<dbReference type="Proteomes" id="UP000053784">
    <property type="component" value="Unassembled WGS sequence"/>
</dbReference>
<evidence type="ECO:0000256" key="4">
    <source>
        <dbReference type="ARBA" id="ARBA00022695"/>
    </source>
</evidence>
<dbReference type="RefSeq" id="WP_320412132.1">
    <property type="nucleotide sequence ID" value="NZ_JGVK01000027.1"/>
</dbReference>
<evidence type="ECO:0000313" key="10">
    <source>
        <dbReference type="Proteomes" id="UP000053784"/>
    </source>
</evidence>
<dbReference type="GO" id="GO:0003887">
    <property type="term" value="F:DNA-directed DNA polymerase activity"/>
    <property type="evidence" value="ECO:0007669"/>
    <property type="project" value="UniProtKB-KW"/>
</dbReference>
<keyword evidence="3" id="KW-0808">Transferase</keyword>
<dbReference type="Pfam" id="PF09115">
    <property type="entry name" value="DNApol3-delta_C"/>
    <property type="match status" value="1"/>
</dbReference>
<evidence type="ECO:0000256" key="1">
    <source>
        <dbReference type="ARBA" id="ARBA00012417"/>
    </source>
</evidence>
<dbReference type="Gene3D" id="1.20.272.10">
    <property type="match status" value="1"/>
</dbReference>
<evidence type="ECO:0000256" key="2">
    <source>
        <dbReference type="ARBA" id="ARBA00014363"/>
    </source>
</evidence>
<dbReference type="GO" id="GO:0003677">
    <property type="term" value="F:DNA binding"/>
    <property type="evidence" value="ECO:0007669"/>
    <property type="project" value="InterPro"/>
</dbReference>
<organism evidence="9 10">
    <name type="scientific">Candidatus Photodesmus blepharonis</name>
    <dbReference type="NCBI Taxonomy" id="1179155"/>
    <lineage>
        <taxon>Bacteria</taxon>
        <taxon>Pseudomonadati</taxon>
        <taxon>Pseudomonadota</taxon>
        <taxon>Gammaproteobacteria</taxon>
        <taxon>Vibrionales</taxon>
        <taxon>Vibrionaceae</taxon>
        <taxon>Candidatus Photodesmus</taxon>
    </lineage>
</organism>
<evidence type="ECO:0000256" key="5">
    <source>
        <dbReference type="ARBA" id="ARBA00022705"/>
    </source>
</evidence>
<reference evidence="9 10" key="1">
    <citation type="submission" date="2014-03" db="EMBL/GenBank/DDBJ databases">
        <title>Selection and divergence in the genomes of co-occurring obligate luminous symbionts with specific hosts.</title>
        <authorList>
            <person name="Hendry T.A."/>
            <person name="de Wet J.R."/>
            <person name="Dunlap P.V."/>
        </authorList>
    </citation>
    <scope>NUCLEOTIDE SEQUENCE [LARGE SCALE GENOMIC DNA]</scope>
    <source>
        <strain evidence="9 10">Ppalp.1</strain>
    </source>
</reference>
<keyword evidence="6" id="KW-0239">DNA-directed DNA polymerase</keyword>
<evidence type="ECO:0000256" key="6">
    <source>
        <dbReference type="ARBA" id="ARBA00022932"/>
    </source>
</evidence>
<proteinExistence type="predicted"/>
<dbReference type="PANTHER" id="PTHR11669">
    <property type="entry name" value="REPLICATION FACTOR C / DNA POLYMERASE III GAMMA-TAU SUBUNIT"/>
    <property type="match status" value="1"/>
</dbReference>
<evidence type="ECO:0000256" key="3">
    <source>
        <dbReference type="ARBA" id="ARBA00022679"/>
    </source>
</evidence>
<name>A0A084CN29_9GAMM</name>
<keyword evidence="5" id="KW-0235">DNA replication</keyword>
<evidence type="ECO:0000313" key="9">
    <source>
        <dbReference type="EMBL" id="KEY91208.1"/>
    </source>
</evidence>
<dbReference type="GO" id="GO:0006261">
    <property type="term" value="P:DNA-templated DNA replication"/>
    <property type="evidence" value="ECO:0007669"/>
    <property type="project" value="TreeGrafter"/>
</dbReference>
<dbReference type="eggNOG" id="COG0470">
    <property type="taxonomic scope" value="Bacteria"/>
</dbReference>